<sequence length="84" mass="9537">MEPLCRSATRCHAPWNLIGHGCRGRGRTIVKMEARATSGQSLSSRAGCSTRHSQSYICKLVERDLMLNTHESYLKYTLIENRKI</sequence>
<dbReference type="AlphaFoldDB" id="A0A915L5M1"/>
<evidence type="ECO:0000313" key="2">
    <source>
        <dbReference type="WBParaSite" id="nRc.2.0.1.t45818-RA"/>
    </source>
</evidence>
<organism evidence="1 2">
    <name type="scientific">Romanomermis culicivorax</name>
    <name type="common">Nematode worm</name>
    <dbReference type="NCBI Taxonomy" id="13658"/>
    <lineage>
        <taxon>Eukaryota</taxon>
        <taxon>Metazoa</taxon>
        <taxon>Ecdysozoa</taxon>
        <taxon>Nematoda</taxon>
        <taxon>Enoplea</taxon>
        <taxon>Dorylaimia</taxon>
        <taxon>Mermithida</taxon>
        <taxon>Mermithoidea</taxon>
        <taxon>Mermithidae</taxon>
        <taxon>Romanomermis</taxon>
    </lineage>
</organism>
<dbReference type="WBParaSite" id="nRc.2.0.1.t45818-RA">
    <property type="protein sequence ID" value="nRc.2.0.1.t45818-RA"/>
    <property type="gene ID" value="nRc.2.0.1.g45818"/>
</dbReference>
<evidence type="ECO:0000313" key="1">
    <source>
        <dbReference type="Proteomes" id="UP000887565"/>
    </source>
</evidence>
<proteinExistence type="predicted"/>
<protein>
    <submittedName>
        <fullName evidence="2">Uncharacterized protein</fullName>
    </submittedName>
</protein>
<name>A0A915L5M1_ROMCU</name>
<dbReference type="Proteomes" id="UP000887565">
    <property type="component" value="Unplaced"/>
</dbReference>
<keyword evidence="1" id="KW-1185">Reference proteome</keyword>
<reference evidence="2" key="1">
    <citation type="submission" date="2022-11" db="UniProtKB">
        <authorList>
            <consortium name="WormBaseParasite"/>
        </authorList>
    </citation>
    <scope>IDENTIFICATION</scope>
</reference>
<accession>A0A915L5M1</accession>